<organism evidence="1 2">
    <name type="scientific">Komagataeibacter nataicola</name>
    <dbReference type="NCBI Taxonomy" id="265960"/>
    <lineage>
        <taxon>Bacteria</taxon>
        <taxon>Pseudomonadati</taxon>
        <taxon>Pseudomonadota</taxon>
        <taxon>Alphaproteobacteria</taxon>
        <taxon>Acetobacterales</taxon>
        <taxon>Acetobacteraceae</taxon>
        <taxon>Komagataeibacter</taxon>
    </lineage>
</organism>
<sequence>MDYLKNLNDIRDRMKAHTTSNADLYKEYLESAVKFWGEYSYGTSNSVKEAFENELGKTNFRKGTPSITFIARALIRSSDFDNAQIPSEIRRVFKNTGITDKASFQKFLADIVSMTWTGIKRKYSGGTKVKDDPKAIFAQNLAKWEAAPLMATALDSKHVPTDMAEDVALCVTMMNKKTGKLNILHVYATGNDNIVDALSTKQKGKVA</sequence>
<protein>
    <recommendedName>
        <fullName evidence="3">RiboL-PSP-HEPN domain-containing protein</fullName>
    </recommendedName>
</protein>
<evidence type="ECO:0008006" key="3">
    <source>
        <dbReference type="Google" id="ProtNLM"/>
    </source>
</evidence>
<evidence type="ECO:0000313" key="1">
    <source>
        <dbReference type="EMBL" id="PYD65222.1"/>
    </source>
</evidence>
<evidence type="ECO:0000313" key="2">
    <source>
        <dbReference type="Proteomes" id="UP000247512"/>
    </source>
</evidence>
<gene>
    <name evidence="1" type="ORF">CDI09_14620</name>
</gene>
<comment type="caution">
    <text evidence="1">The sequence shown here is derived from an EMBL/GenBank/DDBJ whole genome shotgun (WGS) entry which is preliminary data.</text>
</comment>
<dbReference type="RefSeq" id="WP_110571377.1">
    <property type="nucleotide sequence ID" value="NZ_CP134884.1"/>
</dbReference>
<dbReference type="EMBL" id="NIRT01000037">
    <property type="protein sequence ID" value="PYD65222.1"/>
    <property type="molecule type" value="Genomic_DNA"/>
</dbReference>
<proteinExistence type="predicted"/>
<name>A0ABX5PAJ1_9PROT</name>
<keyword evidence="2" id="KW-1185">Reference proteome</keyword>
<accession>A0ABX5PAJ1</accession>
<dbReference type="Proteomes" id="UP000247512">
    <property type="component" value="Unassembled WGS sequence"/>
</dbReference>
<reference evidence="1 2" key="1">
    <citation type="submission" date="2017-06" db="EMBL/GenBank/DDBJ databases">
        <title>A draft genome sequence of Komagataeibacter nataicola LMG 1536.</title>
        <authorList>
            <person name="Skraban J."/>
            <person name="Cleenwerck I."/>
            <person name="Vandamme P."/>
            <person name="Trcek J."/>
        </authorList>
    </citation>
    <scope>NUCLEOTIDE SEQUENCE [LARGE SCALE GENOMIC DNA]</scope>
    <source>
        <strain evidence="1 2">LMG 1536</strain>
    </source>
</reference>